<reference evidence="1" key="1">
    <citation type="journal article" date="2014" name="Front. Microbiol.">
        <title>High frequency of phylogenetically diverse reductive dehalogenase-homologous genes in deep subseafloor sedimentary metagenomes.</title>
        <authorList>
            <person name="Kawai M."/>
            <person name="Futagami T."/>
            <person name="Toyoda A."/>
            <person name="Takaki Y."/>
            <person name="Nishi S."/>
            <person name="Hori S."/>
            <person name="Arai W."/>
            <person name="Tsubouchi T."/>
            <person name="Morono Y."/>
            <person name="Uchiyama I."/>
            <person name="Ito T."/>
            <person name="Fujiyama A."/>
            <person name="Inagaki F."/>
            <person name="Takami H."/>
        </authorList>
    </citation>
    <scope>NUCLEOTIDE SEQUENCE</scope>
    <source>
        <strain evidence="1">Expedition CK06-06</strain>
    </source>
</reference>
<dbReference type="AlphaFoldDB" id="X1K9I1"/>
<gene>
    <name evidence="1" type="ORF">S03H2_61867</name>
</gene>
<protein>
    <submittedName>
        <fullName evidence="1">Uncharacterized protein</fullName>
    </submittedName>
</protein>
<dbReference type="EMBL" id="BARU01039973">
    <property type="protein sequence ID" value="GAH86894.1"/>
    <property type="molecule type" value="Genomic_DNA"/>
</dbReference>
<accession>X1K9I1</accession>
<name>X1K9I1_9ZZZZ</name>
<organism evidence="1">
    <name type="scientific">marine sediment metagenome</name>
    <dbReference type="NCBI Taxonomy" id="412755"/>
    <lineage>
        <taxon>unclassified sequences</taxon>
        <taxon>metagenomes</taxon>
        <taxon>ecological metagenomes</taxon>
    </lineage>
</organism>
<sequence length="144" mass="15909">MGFPPQGYKADISTLETRLTADRAALLDNLLSIEASDTIVHPAGVGEQDSLEITPAELTEYAIVLLDFNALTQNITIRVYIEIDGTNERLISSAVFPTDFPTNAKGVPVELWPMSVDWKITLQSAVTEGVARNVPYRYVRRSLE</sequence>
<proteinExistence type="predicted"/>
<comment type="caution">
    <text evidence="1">The sequence shown here is derived from an EMBL/GenBank/DDBJ whole genome shotgun (WGS) entry which is preliminary data.</text>
</comment>
<evidence type="ECO:0000313" key="1">
    <source>
        <dbReference type="EMBL" id="GAH86894.1"/>
    </source>
</evidence>